<dbReference type="Gene3D" id="3.40.50.720">
    <property type="entry name" value="NAD(P)-binding Rossmann-like Domain"/>
    <property type="match status" value="1"/>
</dbReference>
<dbReference type="SUPFAM" id="SSF50129">
    <property type="entry name" value="GroES-like"/>
    <property type="match status" value="1"/>
</dbReference>
<dbReference type="InterPro" id="IPR011032">
    <property type="entry name" value="GroES-like_sf"/>
</dbReference>
<dbReference type="Pfam" id="PF00107">
    <property type="entry name" value="ADH_zinc_N"/>
    <property type="match status" value="1"/>
</dbReference>
<dbReference type="InterPro" id="IPR020843">
    <property type="entry name" value="ER"/>
</dbReference>
<dbReference type="InterPro" id="IPR013154">
    <property type="entry name" value="ADH-like_N"/>
</dbReference>
<dbReference type="GO" id="GO:0070402">
    <property type="term" value="F:NADPH binding"/>
    <property type="evidence" value="ECO:0007669"/>
    <property type="project" value="TreeGrafter"/>
</dbReference>
<feature type="domain" description="Enoyl reductase (ER)" evidence="3">
    <location>
        <begin position="10"/>
        <end position="275"/>
    </location>
</feature>
<dbReference type="Gene3D" id="3.90.180.10">
    <property type="entry name" value="Medium-chain alcohol dehydrogenases, catalytic domain"/>
    <property type="match status" value="1"/>
</dbReference>
<comment type="caution">
    <text evidence="4">The sequence shown here is derived from an EMBL/GenBank/DDBJ whole genome shotgun (WGS) entry which is preliminary data.</text>
</comment>
<organism evidence="4 5">
    <name type="scientific">Geodia barretti</name>
    <name type="common">Barrett's horny sponge</name>
    <dbReference type="NCBI Taxonomy" id="519541"/>
    <lineage>
        <taxon>Eukaryota</taxon>
        <taxon>Metazoa</taxon>
        <taxon>Porifera</taxon>
        <taxon>Demospongiae</taxon>
        <taxon>Heteroscleromorpha</taxon>
        <taxon>Tetractinellida</taxon>
        <taxon>Astrophorina</taxon>
        <taxon>Geodiidae</taxon>
        <taxon>Geodia</taxon>
    </lineage>
</organism>
<dbReference type="PANTHER" id="PTHR48106">
    <property type="entry name" value="QUINONE OXIDOREDUCTASE PIG3-RELATED"/>
    <property type="match status" value="1"/>
</dbReference>
<dbReference type="Pfam" id="PF08240">
    <property type="entry name" value="ADH_N"/>
    <property type="match status" value="1"/>
</dbReference>
<dbReference type="CDD" id="cd05276">
    <property type="entry name" value="p53_inducible_oxidoreductase"/>
    <property type="match status" value="1"/>
</dbReference>
<dbReference type="AlphaFoldDB" id="A0AA35S9Q5"/>
<protein>
    <submittedName>
        <fullName evidence="4">Quinone oxidoreductase PIG3</fullName>
    </submittedName>
</protein>
<reference evidence="4" key="1">
    <citation type="submission" date="2023-03" db="EMBL/GenBank/DDBJ databases">
        <authorList>
            <person name="Steffen K."/>
            <person name="Cardenas P."/>
        </authorList>
    </citation>
    <scope>NUCLEOTIDE SEQUENCE</scope>
</reference>
<sequence length="296" mass="31806">MKGIIRTGDGGPEVLKLAEVPAPTPGPTQLLIDVKATALNRADTMQRQGSYPPPPGESELLGLELAGVVASWGDEVEGFERGNRVFGLVGGGAYAEQAVIDYRMAMPIPDDWSFEKAAAVTEVFFTANETLFTIGGLHAGESVLIHAGGSGVGTAGTQMAHQAGARVFITAGSAEKIERSKQLGCTEGINYKEQDFAAEIMRLTDGEGVELVQDFIGAPYLERNLSILKTRGRLVMVGLMGGAAAELNLGQIMRKRLQVFGSVMRPQSIEEKIGITQRFVDRWLPPAQRRKNSTDY</sequence>
<keyword evidence="2" id="KW-0560">Oxidoreductase</keyword>
<evidence type="ECO:0000313" key="5">
    <source>
        <dbReference type="Proteomes" id="UP001174909"/>
    </source>
</evidence>
<evidence type="ECO:0000256" key="1">
    <source>
        <dbReference type="ARBA" id="ARBA00022857"/>
    </source>
</evidence>
<dbReference type="InterPro" id="IPR036291">
    <property type="entry name" value="NAD(P)-bd_dom_sf"/>
</dbReference>
<dbReference type="InterPro" id="IPR014189">
    <property type="entry name" value="Quinone_OxRdtase_PIG3"/>
</dbReference>
<dbReference type="SMART" id="SM00829">
    <property type="entry name" value="PKS_ER"/>
    <property type="match status" value="1"/>
</dbReference>
<evidence type="ECO:0000259" key="3">
    <source>
        <dbReference type="SMART" id="SM00829"/>
    </source>
</evidence>
<keyword evidence="5" id="KW-1185">Reference proteome</keyword>
<dbReference type="EMBL" id="CASHTH010002119">
    <property type="protein sequence ID" value="CAI8025087.1"/>
    <property type="molecule type" value="Genomic_DNA"/>
</dbReference>
<evidence type="ECO:0000256" key="2">
    <source>
        <dbReference type="ARBA" id="ARBA00023002"/>
    </source>
</evidence>
<dbReference type="GO" id="GO:0016651">
    <property type="term" value="F:oxidoreductase activity, acting on NAD(P)H"/>
    <property type="evidence" value="ECO:0007669"/>
    <property type="project" value="TreeGrafter"/>
</dbReference>
<dbReference type="NCBIfam" id="TIGR02824">
    <property type="entry name" value="quinone_pig3"/>
    <property type="match status" value="1"/>
</dbReference>
<evidence type="ECO:0000313" key="4">
    <source>
        <dbReference type="EMBL" id="CAI8025087.1"/>
    </source>
</evidence>
<gene>
    <name evidence="4" type="ORF">GBAR_LOCUS14516</name>
</gene>
<dbReference type="SUPFAM" id="SSF51735">
    <property type="entry name" value="NAD(P)-binding Rossmann-fold domains"/>
    <property type="match status" value="1"/>
</dbReference>
<dbReference type="PANTHER" id="PTHR48106:SF18">
    <property type="entry name" value="QUINONE OXIDOREDUCTASE PIG3"/>
    <property type="match status" value="1"/>
</dbReference>
<proteinExistence type="predicted"/>
<accession>A0AA35S9Q5</accession>
<dbReference type="Proteomes" id="UP001174909">
    <property type="component" value="Unassembled WGS sequence"/>
</dbReference>
<dbReference type="InterPro" id="IPR013149">
    <property type="entry name" value="ADH-like_C"/>
</dbReference>
<name>A0AA35S9Q5_GEOBA</name>
<keyword evidence="1" id="KW-0521">NADP</keyword>